<dbReference type="PANTHER" id="PTHR16943">
    <property type="entry name" value="2-METHYLCITRATE DEHYDRATASE-RELATED"/>
    <property type="match status" value="1"/>
</dbReference>
<evidence type="ECO:0000256" key="1">
    <source>
        <dbReference type="ARBA" id="ARBA00006174"/>
    </source>
</evidence>
<comment type="similarity">
    <text evidence="1">Belongs to the PrpD family.</text>
</comment>
<dbReference type="eggNOG" id="arCOG04285">
    <property type="taxonomic scope" value="Archaea"/>
</dbReference>
<dbReference type="OrthoDB" id="43639at2157"/>
<dbReference type="InterPro" id="IPR000261">
    <property type="entry name" value="EH_dom"/>
</dbReference>
<dbReference type="Gene3D" id="3.30.1330.120">
    <property type="entry name" value="2-methylcitrate dehydratase PrpD"/>
    <property type="match status" value="1"/>
</dbReference>
<accession>H2C5U3</accession>
<dbReference type="Pfam" id="PF03972">
    <property type="entry name" value="MmgE_PrpD_N"/>
    <property type="match status" value="1"/>
</dbReference>
<dbReference type="InterPro" id="IPR042183">
    <property type="entry name" value="MmgE/PrpD_sf_1"/>
</dbReference>
<proteinExistence type="inferred from homology"/>
<keyword evidence="4" id="KW-1185">Reference proteome</keyword>
<dbReference type="RefSeq" id="WP_009072926.1">
    <property type="nucleotide sequence ID" value="NZ_JH597768.1"/>
</dbReference>
<dbReference type="InterPro" id="IPR036148">
    <property type="entry name" value="MmgE/PrpD_sf"/>
</dbReference>
<dbReference type="PROSITE" id="PS50031">
    <property type="entry name" value="EH"/>
    <property type="match status" value="1"/>
</dbReference>
<dbReference type="AlphaFoldDB" id="H2C5U3"/>
<gene>
    <name evidence="3" type="ORF">MetMK1DRAFT_00019160</name>
</gene>
<dbReference type="STRING" id="671065.MetMK1DRAFT_00019160"/>
<dbReference type="InterPro" id="IPR042188">
    <property type="entry name" value="MmgE/PrpD_sf_2"/>
</dbReference>
<dbReference type="InterPro" id="IPR005656">
    <property type="entry name" value="MmgE_PrpD"/>
</dbReference>
<dbReference type="Pfam" id="PF19305">
    <property type="entry name" value="MmgE_PrpD_C"/>
    <property type="match status" value="1"/>
</dbReference>
<dbReference type="PANTHER" id="PTHR16943:SF8">
    <property type="entry name" value="2-METHYLCITRATE DEHYDRATASE"/>
    <property type="match status" value="1"/>
</dbReference>
<dbReference type="HOGENOM" id="CLU_026574_3_0_2"/>
<dbReference type="Gene3D" id="1.10.4100.10">
    <property type="entry name" value="2-methylcitrate dehydratase PrpD"/>
    <property type="match status" value="1"/>
</dbReference>
<dbReference type="EMBL" id="JH597768">
    <property type="protein sequence ID" value="EHP69170.1"/>
    <property type="molecule type" value="Genomic_DNA"/>
</dbReference>
<dbReference type="SUPFAM" id="SSF103378">
    <property type="entry name" value="2-methylcitrate dehydratase PrpD"/>
    <property type="match status" value="1"/>
</dbReference>
<feature type="domain" description="EH" evidence="2">
    <location>
        <begin position="369"/>
        <end position="425"/>
    </location>
</feature>
<name>H2C5U3_9CREN</name>
<protein>
    <submittedName>
        <fullName evidence="3">Uncharacterized protein involved in propionate catabolism</fullName>
    </submittedName>
</protein>
<organism evidence="3 4">
    <name type="scientific">Metallosphaera yellowstonensis MK1</name>
    <dbReference type="NCBI Taxonomy" id="671065"/>
    <lineage>
        <taxon>Archaea</taxon>
        <taxon>Thermoproteota</taxon>
        <taxon>Thermoprotei</taxon>
        <taxon>Sulfolobales</taxon>
        <taxon>Sulfolobaceae</taxon>
        <taxon>Metallosphaera</taxon>
    </lineage>
</organism>
<dbReference type="GO" id="GO:0016829">
    <property type="term" value="F:lyase activity"/>
    <property type="evidence" value="ECO:0007669"/>
    <property type="project" value="InterPro"/>
</dbReference>
<dbReference type="InterPro" id="IPR045337">
    <property type="entry name" value="MmgE_PrpD_C"/>
</dbReference>
<reference evidence="3 4" key="1">
    <citation type="submission" date="2012-01" db="EMBL/GenBank/DDBJ databases">
        <title>Improved High-Quality Draft sequence of Metallosphaera yellowstonensis MK1.</title>
        <authorList>
            <consortium name="US DOE Joint Genome Institute"/>
            <person name="Lucas S."/>
            <person name="Han J."/>
            <person name="Cheng J.-F."/>
            <person name="Goodwin L."/>
            <person name="Pitluck S."/>
            <person name="Peters L."/>
            <person name="Teshima H."/>
            <person name="Detter J.C."/>
            <person name="Han C."/>
            <person name="Tapia R."/>
            <person name="Land M."/>
            <person name="Hauser L."/>
            <person name="Kyrpides N."/>
            <person name="Kozubal M."/>
            <person name="Macur R.E."/>
            <person name="Jay Z."/>
            <person name="Inskeep W."/>
            <person name="Woyke T."/>
        </authorList>
    </citation>
    <scope>NUCLEOTIDE SEQUENCE [LARGE SCALE GENOMIC DNA]</scope>
    <source>
        <strain evidence="3 4">MK1</strain>
    </source>
</reference>
<evidence type="ECO:0000313" key="4">
    <source>
        <dbReference type="Proteomes" id="UP000003980"/>
    </source>
</evidence>
<sequence length="425" mass="47065">MELAEQIAQHAVSISPSDLPERVVHEVKRRFIDSLAVAYASRNSPPAKVVREVLPDFQGRGALLGGGTASYDMAAFYNTLLIRYLDFNDTYLSLEPLHPSDMIGGAIALGGRGEEVITAVALGYEVSTRLCDSTSLRKKGFDHVNFLQVGAAVMAGKLLRLNAEQMVNAISLSLIPHVALRETRSGSLSMWKAGAAAEAVRNALFSAVLAKSGFTGPSRPFSGKMGFKNVVAPDLNEEALKKMGVSKILETYIKKYPVEYHAQAAVEAALQLEYTGNIKRIVVETYEAGKTILADEGKWDPKNKETADHSLPYIVSVSLLTKRMWLDSYDLIGDKMVTELMKKVNVVEREDYTKVYPKELPTRLIVETDRGTFEKEVRIPRGHYKNPMSDQEVEEKALQLGLPKGVIEKVWDLERMEEVSSIASW</sequence>
<evidence type="ECO:0000313" key="3">
    <source>
        <dbReference type="EMBL" id="EHP69170.1"/>
    </source>
</evidence>
<dbReference type="Proteomes" id="UP000003980">
    <property type="component" value="Unassembled WGS sequence"/>
</dbReference>
<dbReference type="InterPro" id="IPR045336">
    <property type="entry name" value="MmgE_PrpD_N"/>
</dbReference>
<evidence type="ECO:0000259" key="2">
    <source>
        <dbReference type="PROSITE" id="PS50031"/>
    </source>
</evidence>